<protein>
    <submittedName>
        <fullName evidence="5">N-acetylmuramoyl-L-alanine amidase</fullName>
    </submittedName>
</protein>
<organism evidence="5 6">
    <name type="scientific">Streptomyces luteoverticillatus</name>
    <name type="common">Streptoverticillium luteoverticillatus</name>
    <dbReference type="NCBI Taxonomy" id="66425"/>
    <lineage>
        <taxon>Bacteria</taxon>
        <taxon>Bacillati</taxon>
        <taxon>Actinomycetota</taxon>
        <taxon>Actinomycetes</taxon>
        <taxon>Kitasatosporales</taxon>
        <taxon>Streptomycetaceae</taxon>
        <taxon>Streptomyces</taxon>
    </lineage>
</organism>
<dbReference type="AlphaFoldDB" id="A0A3Q9FWC1"/>
<dbReference type="Pfam" id="PF01510">
    <property type="entry name" value="Amidase_2"/>
    <property type="match status" value="1"/>
</dbReference>
<feature type="compositionally biased region" description="Acidic residues" evidence="2">
    <location>
        <begin position="305"/>
        <end position="316"/>
    </location>
</feature>
<evidence type="ECO:0000259" key="4">
    <source>
        <dbReference type="SMART" id="SM00701"/>
    </source>
</evidence>
<dbReference type="PANTHER" id="PTHR11022">
    <property type="entry name" value="PEPTIDOGLYCAN RECOGNITION PROTEIN"/>
    <property type="match status" value="1"/>
</dbReference>
<dbReference type="SUPFAM" id="SSF55846">
    <property type="entry name" value="N-acetylmuramoyl-L-alanine amidase-like"/>
    <property type="match status" value="1"/>
</dbReference>
<dbReference type="InterPro" id="IPR036505">
    <property type="entry name" value="Amidase/PGRP_sf"/>
</dbReference>
<proteinExistence type="inferred from homology"/>
<dbReference type="GO" id="GO:0009253">
    <property type="term" value="P:peptidoglycan catabolic process"/>
    <property type="evidence" value="ECO:0007669"/>
    <property type="project" value="InterPro"/>
</dbReference>
<keyword evidence="3" id="KW-0732">Signal</keyword>
<gene>
    <name evidence="5" type="ORF">EKH77_12300</name>
</gene>
<dbReference type="GO" id="GO:0008745">
    <property type="term" value="F:N-acetylmuramoyl-L-alanine amidase activity"/>
    <property type="evidence" value="ECO:0007669"/>
    <property type="project" value="InterPro"/>
</dbReference>
<evidence type="ECO:0000256" key="2">
    <source>
        <dbReference type="SAM" id="MobiDB-lite"/>
    </source>
</evidence>
<sequence length="521" mass="53813">MHMSRISGMRGNLVPPAASLCAAALTLSFLAAPAAATPSVAIPPHPALPRAAAPPRVPGATHSLRLVPLGPGHRAAPGHGRVRGPQGLPAREVPPFSLVGIVWDDATTELRGRAQVRTRPLGGRSWSEWRDVQTHDDDRPDLDSPESRAGTLRGSTAPLWVGASDAVQVRVNPEPAAGGRLAEGTALPSGMRVELVDPGHDPAPGRPRAGRGRSAPPPAPGPSDEEAASSAANFPLAPLGATEIPAVGRPESAKDVEATHVDGTNVAEGHPISDGHGAADPEAEPTDRPQQGAPDSGADNGDGSADVDDSDSDADFDAGRYVGPRPRIVTRAGWGADESIREKGFVYNKTVHAAFVHHTASGNGYGCGQSPSVIRGIYRYHVVSSGWRDIGYNFLVDKCGTVYEGRAGGVAKPVRGAHTLGFNTNSMGIAVLGTFGRSDPSSAALTAVATLSAWKLGLYGVNPAGTTTLVSGGGNLFKKGTSVRLRAISGHRDGFATECPGDQLYNRLGTARSTASRLQGR</sequence>
<evidence type="ECO:0000313" key="6">
    <source>
        <dbReference type="Proteomes" id="UP000267900"/>
    </source>
</evidence>
<feature type="domain" description="Peptidoglycan recognition protein family" evidence="4">
    <location>
        <begin position="326"/>
        <end position="474"/>
    </location>
</feature>
<dbReference type="EMBL" id="CP034587">
    <property type="protein sequence ID" value="AZQ71885.1"/>
    <property type="molecule type" value="Genomic_DNA"/>
</dbReference>
<feature type="chain" id="PRO_5038905673" evidence="3">
    <location>
        <begin position="37"/>
        <end position="521"/>
    </location>
</feature>
<feature type="compositionally biased region" description="Basic and acidic residues" evidence="2">
    <location>
        <begin position="127"/>
        <end position="146"/>
    </location>
</feature>
<dbReference type="SMART" id="SM00701">
    <property type="entry name" value="PGRP"/>
    <property type="match status" value="1"/>
</dbReference>
<dbReference type="PANTHER" id="PTHR11022:SF41">
    <property type="entry name" value="PEPTIDOGLYCAN-RECOGNITION PROTEIN LC-RELATED"/>
    <property type="match status" value="1"/>
</dbReference>
<dbReference type="Proteomes" id="UP000267900">
    <property type="component" value="Chromosome"/>
</dbReference>
<feature type="region of interest" description="Disordered" evidence="2">
    <location>
        <begin position="124"/>
        <end position="156"/>
    </location>
</feature>
<keyword evidence="6" id="KW-1185">Reference proteome</keyword>
<feature type="region of interest" description="Disordered" evidence="2">
    <location>
        <begin position="265"/>
        <end position="322"/>
    </location>
</feature>
<dbReference type="InterPro" id="IPR015510">
    <property type="entry name" value="PGRP"/>
</dbReference>
<dbReference type="CDD" id="cd06583">
    <property type="entry name" value="PGRP"/>
    <property type="match status" value="1"/>
</dbReference>
<feature type="region of interest" description="Disordered" evidence="2">
    <location>
        <begin position="176"/>
        <end position="230"/>
    </location>
</feature>
<reference evidence="5 6" key="1">
    <citation type="submission" date="2018-12" db="EMBL/GenBank/DDBJ databases">
        <title>The whole draft genome of Streptomyce luteoverticillatus CGMCC 15060.</title>
        <authorList>
            <person name="Feng Z."/>
            <person name="Chen G."/>
            <person name="Zhang J."/>
            <person name="Zhu H."/>
            <person name="Yu X."/>
            <person name="Zhang W."/>
            <person name="Zhang X."/>
        </authorList>
    </citation>
    <scope>NUCLEOTIDE SEQUENCE [LARGE SCALE GENOMIC DNA]</scope>
    <source>
        <strain evidence="5 6">CGMCC 15060</strain>
    </source>
</reference>
<comment type="similarity">
    <text evidence="1">Belongs to the N-acetylmuramoyl-L-alanine amidase 2 family.</text>
</comment>
<dbReference type="InterPro" id="IPR002502">
    <property type="entry name" value="Amidase_domain"/>
</dbReference>
<accession>A0A3Q9FWC1</accession>
<dbReference type="GO" id="GO:0008270">
    <property type="term" value="F:zinc ion binding"/>
    <property type="evidence" value="ECO:0007669"/>
    <property type="project" value="InterPro"/>
</dbReference>
<dbReference type="OrthoDB" id="514320at2"/>
<feature type="signal peptide" evidence="3">
    <location>
        <begin position="1"/>
        <end position="36"/>
    </location>
</feature>
<name>A0A3Q9FWC1_STRLT</name>
<evidence type="ECO:0000256" key="1">
    <source>
        <dbReference type="ARBA" id="ARBA00007553"/>
    </source>
</evidence>
<dbReference type="Gene3D" id="3.40.80.10">
    <property type="entry name" value="Peptidoglycan recognition protein-like"/>
    <property type="match status" value="1"/>
</dbReference>
<dbReference type="InterPro" id="IPR006619">
    <property type="entry name" value="PGRP_domain_met/bac"/>
</dbReference>
<evidence type="ECO:0000256" key="3">
    <source>
        <dbReference type="SAM" id="SignalP"/>
    </source>
</evidence>
<feature type="compositionally biased region" description="Low complexity" evidence="2">
    <location>
        <begin position="292"/>
        <end position="304"/>
    </location>
</feature>
<evidence type="ECO:0000313" key="5">
    <source>
        <dbReference type="EMBL" id="AZQ71885.1"/>
    </source>
</evidence>